<keyword evidence="2" id="KW-1185">Reference proteome</keyword>
<sequence>MTFNLIFDKNSNKCDKLFTNFKKDCGPCFSISTHDRHKTLNFIRFRNIFSLINHTIFGKKSNFSDKL</sequence>
<gene>
    <name evidence="1" type="ORF">BpHYR1_049565</name>
</gene>
<dbReference type="AlphaFoldDB" id="A0A3M7QLG0"/>
<protein>
    <submittedName>
        <fullName evidence="1">Uncharacterized protein</fullName>
    </submittedName>
</protein>
<evidence type="ECO:0000313" key="1">
    <source>
        <dbReference type="EMBL" id="RNA11924.1"/>
    </source>
</evidence>
<comment type="caution">
    <text evidence="1">The sequence shown here is derived from an EMBL/GenBank/DDBJ whole genome shotgun (WGS) entry which is preliminary data.</text>
</comment>
<proteinExistence type="predicted"/>
<evidence type="ECO:0000313" key="2">
    <source>
        <dbReference type="Proteomes" id="UP000276133"/>
    </source>
</evidence>
<reference evidence="1 2" key="1">
    <citation type="journal article" date="2018" name="Sci. Rep.">
        <title>Genomic signatures of local adaptation to the degree of environmental predictability in rotifers.</title>
        <authorList>
            <person name="Franch-Gras L."/>
            <person name="Hahn C."/>
            <person name="Garcia-Roger E.M."/>
            <person name="Carmona M.J."/>
            <person name="Serra M."/>
            <person name="Gomez A."/>
        </authorList>
    </citation>
    <scope>NUCLEOTIDE SEQUENCE [LARGE SCALE GENOMIC DNA]</scope>
    <source>
        <strain evidence="1">HYR1</strain>
    </source>
</reference>
<dbReference type="Proteomes" id="UP000276133">
    <property type="component" value="Unassembled WGS sequence"/>
</dbReference>
<name>A0A3M7QLG0_BRAPC</name>
<accession>A0A3M7QLG0</accession>
<dbReference type="EMBL" id="REGN01005812">
    <property type="protein sequence ID" value="RNA11924.1"/>
    <property type="molecule type" value="Genomic_DNA"/>
</dbReference>
<organism evidence="1 2">
    <name type="scientific">Brachionus plicatilis</name>
    <name type="common">Marine rotifer</name>
    <name type="synonym">Brachionus muelleri</name>
    <dbReference type="NCBI Taxonomy" id="10195"/>
    <lineage>
        <taxon>Eukaryota</taxon>
        <taxon>Metazoa</taxon>
        <taxon>Spiralia</taxon>
        <taxon>Gnathifera</taxon>
        <taxon>Rotifera</taxon>
        <taxon>Eurotatoria</taxon>
        <taxon>Monogononta</taxon>
        <taxon>Pseudotrocha</taxon>
        <taxon>Ploima</taxon>
        <taxon>Brachionidae</taxon>
        <taxon>Brachionus</taxon>
    </lineage>
</organism>